<feature type="domain" description="RNase H type-1" evidence="1">
    <location>
        <begin position="1"/>
        <end position="27"/>
    </location>
</feature>
<protein>
    <recommendedName>
        <fullName evidence="1">RNase H type-1 domain-containing protein</fullName>
    </recommendedName>
</protein>
<dbReference type="Pfam" id="PF13456">
    <property type="entry name" value="RVT_3"/>
    <property type="match status" value="1"/>
</dbReference>
<evidence type="ECO:0000313" key="2">
    <source>
        <dbReference type="EMBL" id="OIT03043.1"/>
    </source>
</evidence>
<dbReference type="AlphaFoldDB" id="A0A1J6IW70"/>
<comment type="caution">
    <text evidence="2">The sequence shown here is derived from an EMBL/GenBank/DDBJ whole genome shotgun (WGS) entry which is preliminary data.</text>
</comment>
<keyword evidence="3" id="KW-1185">Reference proteome</keyword>
<dbReference type="GO" id="GO:0003676">
    <property type="term" value="F:nucleic acid binding"/>
    <property type="evidence" value="ECO:0007669"/>
    <property type="project" value="InterPro"/>
</dbReference>
<name>A0A1J6IW70_NICAT</name>
<evidence type="ECO:0000313" key="3">
    <source>
        <dbReference type="Proteomes" id="UP000187609"/>
    </source>
</evidence>
<evidence type="ECO:0000259" key="1">
    <source>
        <dbReference type="Pfam" id="PF13456"/>
    </source>
</evidence>
<accession>A0A1J6IW70</accession>
<sequence length="90" mass="10220">MQRMDKVTVRHTYREHNKVADVLAKEATKSCFLGRTSILAVPLMFANDIFWADILETKVVRKFLACNINTVEQSIAVLGELQYSGIDNTM</sequence>
<dbReference type="GO" id="GO:0004523">
    <property type="term" value="F:RNA-DNA hybrid ribonuclease activity"/>
    <property type="evidence" value="ECO:0007669"/>
    <property type="project" value="InterPro"/>
</dbReference>
<feature type="non-terminal residue" evidence="2">
    <location>
        <position position="90"/>
    </location>
</feature>
<dbReference type="InterPro" id="IPR002156">
    <property type="entry name" value="RNaseH_domain"/>
</dbReference>
<proteinExistence type="predicted"/>
<reference evidence="2" key="1">
    <citation type="submission" date="2016-11" db="EMBL/GenBank/DDBJ databases">
        <title>The genome of Nicotiana attenuata.</title>
        <authorList>
            <person name="Xu S."/>
            <person name="Brockmoeller T."/>
            <person name="Gaquerel E."/>
            <person name="Navarro A."/>
            <person name="Kuhl H."/>
            <person name="Gase K."/>
            <person name="Ling Z."/>
            <person name="Zhou W."/>
            <person name="Kreitzer C."/>
            <person name="Stanke M."/>
            <person name="Tang H."/>
            <person name="Lyons E."/>
            <person name="Pandey P."/>
            <person name="Pandey S.P."/>
            <person name="Timmermann B."/>
            <person name="Baldwin I.T."/>
        </authorList>
    </citation>
    <scope>NUCLEOTIDE SEQUENCE [LARGE SCALE GENOMIC DNA]</scope>
    <source>
        <strain evidence="2">UT</strain>
    </source>
</reference>
<dbReference type="Gramene" id="OIT03043">
    <property type="protein sequence ID" value="OIT03043"/>
    <property type="gene ID" value="A4A49_57579"/>
</dbReference>
<gene>
    <name evidence="2" type="ORF">A4A49_57579</name>
</gene>
<organism evidence="2 3">
    <name type="scientific">Nicotiana attenuata</name>
    <name type="common">Coyote tobacco</name>
    <dbReference type="NCBI Taxonomy" id="49451"/>
    <lineage>
        <taxon>Eukaryota</taxon>
        <taxon>Viridiplantae</taxon>
        <taxon>Streptophyta</taxon>
        <taxon>Embryophyta</taxon>
        <taxon>Tracheophyta</taxon>
        <taxon>Spermatophyta</taxon>
        <taxon>Magnoliopsida</taxon>
        <taxon>eudicotyledons</taxon>
        <taxon>Gunneridae</taxon>
        <taxon>Pentapetalae</taxon>
        <taxon>asterids</taxon>
        <taxon>lamiids</taxon>
        <taxon>Solanales</taxon>
        <taxon>Solanaceae</taxon>
        <taxon>Nicotianoideae</taxon>
        <taxon>Nicotianeae</taxon>
        <taxon>Nicotiana</taxon>
    </lineage>
</organism>
<dbReference type="EMBL" id="MJEQ01037187">
    <property type="protein sequence ID" value="OIT03043.1"/>
    <property type="molecule type" value="Genomic_DNA"/>
</dbReference>
<dbReference type="Proteomes" id="UP000187609">
    <property type="component" value="Unassembled WGS sequence"/>
</dbReference>